<dbReference type="EMBL" id="GBRH01283122">
    <property type="protein sequence ID" value="JAD14773.1"/>
    <property type="molecule type" value="Transcribed_RNA"/>
</dbReference>
<proteinExistence type="predicted"/>
<dbReference type="AlphaFoldDB" id="A0A0A8XQ30"/>
<feature type="chain" id="PRO_5002043072" description="Secreted protein" evidence="1">
    <location>
        <begin position="24"/>
        <end position="71"/>
    </location>
</feature>
<organism evidence="2">
    <name type="scientific">Arundo donax</name>
    <name type="common">Giant reed</name>
    <name type="synonym">Donax arundinaceus</name>
    <dbReference type="NCBI Taxonomy" id="35708"/>
    <lineage>
        <taxon>Eukaryota</taxon>
        <taxon>Viridiplantae</taxon>
        <taxon>Streptophyta</taxon>
        <taxon>Embryophyta</taxon>
        <taxon>Tracheophyta</taxon>
        <taxon>Spermatophyta</taxon>
        <taxon>Magnoliopsida</taxon>
        <taxon>Liliopsida</taxon>
        <taxon>Poales</taxon>
        <taxon>Poaceae</taxon>
        <taxon>PACMAD clade</taxon>
        <taxon>Arundinoideae</taxon>
        <taxon>Arundineae</taxon>
        <taxon>Arundo</taxon>
    </lineage>
</organism>
<reference evidence="2" key="1">
    <citation type="submission" date="2014-09" db="EMBL/GenBank/DDBJ databases">
        <authorList>
            <person name="Magalhaes I.L.F."/>
            <person name="Oliveira U."/>
            <person name="Santos F.R."/>
            <person name="Vidigal T.H.D.A."/>
            <person name="Brescovit A.D."/>
            <person name="Santos A.J."/>
        </authorList>
    </citation>
    <scope>NUCLEOTIDE SEQUENCE</scope>
    <source>
        <tissue evidence="2">Shoot tissue taken approximately 20 cm above the soil surface</tissue>
    </source>
</reference>
<evidence type="ECO:0000256" key="1">
    <source>
        <dbReference type="SAM" id="SignalP"/>
    </source>
</evidence>
<sequence length="71" mass="7557">MCSSCVFFWYISSMVLPPPPAAALWPELDSSGSFMAALAMAARRGAARRSTRRSCACARVSVGWAGLGDWG</sequence>
<name>A0A0A8XQ30_ARUDO</name>
<evidence type="ECO:0000313" key="2">
    <source>
        <dbReference type="EMBL" id="JAD14773.1"/>
    </source>
</evidence>
<keyword evidence="1" id="KW-0732">Signal</keyword>
<feature type="signal peptide" evidence="1">
    <location>
        <begin position="1"/>
        <end position="23"/>
    </location>
</feature>
<evidence type="ECO:0008006" key="3">
    <source>
        <dbReference type="Google" id="ProtNLM"/>
    </source>
</evidence>
<reference evidence="2" key="2">
    <citation type="journal article" date="2015" name="Data Brief">
        <title>Shoot transcriptome of the giant reed, Arundo donax.</title>
        <authorList>
            <person name="Barrero R.A."/>
            <person name="Guerrero F.D."/>
            <person name="Moolhuijzen P."/>
            <person name="Goolsby J.A."/>
            <person name="Tidwell J."/>
            <person name="Bellgard S.E."/>
            <person name="Bellgard M.I."/>
        </authorList>
    </citation>
    <scope>NUCLEOTIDE SEQUENCE</scope>
    <source>
        <tissue evidence="2">Shoot tissue taken approximately 20 cm above the soil surface</tissue>
    </source>
</reference>
<accession>A0A0A8XQ30</accession>
<protein>
    <recommendedName>
        <fullName evidence="3">Secreted protein</fullName>
    </recommendedName>
</protein>